<dbReference type="RefSeq" id="WP_390403835.1">
    <property type="nucleotide sequence ID" value="NZ_BAABYW010000001.1"/>
</dbReference>
<evidence type="ECO:0000259" key="4">
    <source>
        <dbReference type="Pfam" id="PF08531"/>
    </source>
</evidence>
<feature type="domain" description="Bacterial alpha-L-rhamnosidase N-terminal" evidence="4">
    <location>
        <begin position="59"/>
        <end position="209"/>
    </location>
</feature>
<dbReference type="InterPro" id="IPR013737">
    <property type="entry name" value="Bac_rhamnosid_N"/>
</dbReference>
<dbReference type="Pfam" id="PF17389">
    <property type="entry name" value="Bac_rhamnosid6H"/>
    <property type="match status" value="1"/>
</dbReference>
<sequence>MTKFEPDWLTIPLFAHVKPENPYHKEQKPRALREFPAKNLHVLARAEMELPGDKRRYILRISADDCYMLWINGIYAGQGPAPAWPEKYYFNEIDITGYLHPGKNVLAVHLYYQGLVNRVWNSGDGRFALASQITAESAEAAEDIPLTWRYQISGAYTGKTIGYETQFLEDFDSRCWEQGWNQTDFDDSVWEPMVKARWADYKLIKQPTDMLAVYERAPKTVEKAEGCWFVDIGREITGSLRVKALGPWGAVVEVLCGEEKNEDGSVRYAMRCGCCYREKWTLDGNICELEPYDYKGFRYAEIHFGSGVKILDVSVLVRHYPMDDSLCRLRTTDEKLAGIFHICRNTVKYSTQEAYLDCPTREKGQYLGDAVVTSRSQVWLTGKTDMLRKCIDQFALTKSVCPGLLAVAPGAFMQEIADFSLLWSQLLMTDYEFTGDKGFLRRYYDTAKGIVSYFAGFQNEKGLLDQVWDKWNLVDWPENLRDDYDFNLSRPVVAKGCHNVVNALYAGAVKTLTEIETILGLPVTYSFSRIKAAYVKAFYRPDKKQFADSVQSTHCSLHSNLYALYFGLVPDEAVEHVADLLEEKGFCCGVMPSYFLLKALAGAGNYEGVYRLLTNEGEHGWVNMLREGATTCFEAWGKDQKWNTSLCHPWATAPVSIVIEELAGIHPDPGEEKGVRFEPHIPDSVGQFHLIVPYGGKRYQVVKEEGDDRTLLCILPEL</sequence>
<dbReference type="Gene3D" id="1.50.10.10">
    <property type="match status" value="1"/>
</dbReference>
<dbReference type="InterPro" id="IPR035396">
    <property type="entry name" value="Bac_rhamnosid6H"/>
</dbReference>
<dbReference type="SUPFAM" id="SSF49785">
    <property type="entry name" value="Galactose-binding domain-like"/>
    <property type="match status" value="1"/>
</dbReference>
<dbReference type="SUPFAM" id="SSF48208">
    <property type="entry name" value="Six-hairpin glycosidases"/>
    <property type="match status" value="1"/>
</dbReference>
<evidence type="ECO:0000313" key="6">
    <source>
        <dbReference type="EMBL" id="GAA6406888.1"/>
    </source>
</evidence>
<dbReference type="Proteomes" id="UP001600943">
    <property type="component" value="Unassembled WGS sequence"/>
</dbReference>
<comment type="catalytic activity">
    <reaction evidence="1">
        <text>Hydrolysis of terminal non-reducing alpha-L-rhamnose residues in alpha-L-rhamnosides.</text>
        <dbReference type="EC" id="3.2.1.40"/>
    </reaction>
</comment>
<dbReference type="InterPro" id="IPR016007">
    <property type="entry name" value="Alpha_rhamnosid"/>
</dbReference>
<gene>
    <name evidence="6" type="ORF">K040078D81_10050</name>
</gene>
<dbReference type="Pfam" id="PF05592">
    <property type="entry name" value="Bac_rhamnosid"/>
    <property type="match status" value="1"/>
</dbReference>
<dbReference type="Gene3D" id="2.60.120.260">
    <property type="entry name" value="Galactose-binding domain-like"/>
    <property type="match status" value="2"/>
</dbReference>
<comment type="caution">
    <text evidence="6">The sequence shown here is derived from an EMBL/GenBank/DDBJ whole genome shotgun (WGS) entry which is preliminary data.</text>
</comment>
<name>A0ABQ0B631_9FIRM</name>
<evidence type="ECO:0000256" key="1">
    <source>
        <dbReference type="ARBA" id="ARBA00001445"/>
    </source>
</evidence>
<dbReference type="PANTHER" id="PTHR33307">
    <property type="entry name" value="ALPHA-RHAMNOSIDASE (EUROFUNG)"/>
    <property type="match status" value="1"/>
</dbReference>
<evidence type="ECO:0000313" key="7">
    <source>
        <dbReference type="Proteomes" id="UP001600943"/>
    </source>
</evidence>
<evidence type="ECO:0000259" key="5">
    <source>
        <dbReference type="Pfam" id="PF17389"/>
    </source>
</evidence>
<dbReference type="InterPro" id="IPR008902">
    <property type="entry name" value="Rhamnosid_concanavalin"/>
</dbReference>
<dbReference type="InterPro" id="IPR008979">
    <property type="entry name" value="Galactose-bd-like_sf"/>
</dbReference>
<dbReference type="InterPro" id="IPR012341">
    <property type="entry name" value="6hp_glycosidase-like_sf"/>
</dbReference>
<dbReference type="Gene3D" id="2.60.420.10">
    <property type="entry name" value="Maltose phosphorylase, domain 3"/>
    <property type="match status" value="1"/>
</dbReference>
<protein>
    <recommendedName>
        <fullName evidence="2">alpha-L-rhamnosidase</fullName>
        <ecNumber evidence="2">3.2.1.40</ecNumber>
    </recommendedName>
</protein>
<feature type="domain" description="Alpha-L-rhamnosidase six-hairpin glycosidase" evidence="5">
    <location>
        <begin position="328"/>
        <end position="656"/>
    </location>
</feature>
<reference evidence="6 7" key="1">
    <citation type="submission" date="2024-04" db="EMBL/GenBank/DDBJ databases">
        <title>Defined microbial consortia suppress multidrug-resistant proinflammatory Enterobacteriaceae via ecological control.</title>
        <authorList>
            <person name="Furuichi M."/>
            <person name="Kawaguchi T."/>
            <person name="Pust M."/>
            <person name="Yasuma K."/>
            <person name="Plichta D."/>
            <person name="Hasegawa N."/>
            <person name="Ohya T."/>
            <person name="Bhattarai S."/>
            <person name="Sasajima S."/>
            <person name="Aoto Y."/>
            <person name="Tuganbaev T."/>
            <person name="Yaginuma M."/>
            <person name="Ueda M."/>
            <person name="Okahashi N."/>
            <person name="Amafuji K."/>
            <person name="Kiridooshi Y."/>
            <person name="Sugita K."/>
            <person name="Strazar M."/>
            <person name="Skelly A."/>
            <person name="Suda W."/>
            <person name="Hattori M."/>
            <person name="Nakamoto N."/>
            <person name="Caballero S."/>
            <person name="Norman J."/>
            <person name="Olle B."/>
            <person name="Tanoue T."/>
            <person name="Arita M."/>
            <person name="Bucci V."/>
            <person name="Atarashi K."/>
            <person name="Xavier R."/>
            <person name="Honda K."/>
        </authorList>
    </citation>
    <scope>NUCLEOTIDE SEQUENCE [LARGE SCALE GENOMIC DNA]</scope>
    <source>
        <strain evidence="7">k04-0078-D8-1</strain>
    </source>
</reference>
<proteinExistence type="predicted"/>
<evidence type="ECO:0000259" key="3">
    <source>
        <dbReference type="Pfam" id="PF05592"/>
    </source>
</evidence>
<feature type="domain" description="Alpha-L-rhamnosidase concanavalin-like" evidence="3">
    <location>
        <begin position="224"/>
        <end position="303"/>
    </location>
</feature>
<accession>A0ABQ0B631</accession>
<dbReference type="EC" id="3.2.1.40" evidence="2"/>
<evidence type="ECO:0000256" key="2">
    <source>
        <dbReference type="ARBA" id="ARBA00012652"/>
    </source>
</evidence>
<organism evidence="6 7">
    <name type="scientific">Blautia hominis</name>
    <dbReference type="NCBI Taxonomy" id="2025493"/>
    <lineage>
        <taxon>Bacteria</taxon>
        <taxon>Bacillati</taxon>
        <taxon>Bacillota</taxon>
        <taxon>Clostridia</taxon>
        <taxon>Lachnospirales</taxon>
        <taxon>Lachnospiraceae</taxon>
        <taxon>Blautia</taxon>
    </lineage>
</organism>
<dbReference type="Pfam" id="PF08531">
    <property type="entry name" value="Bac_rhamnosid_N"/>
    <property type="match status" value="1"/>
</dbReference>
<dbReference type="PANTHER" id="PTHR33307:SF6">
    <property type="entry name" value="ALPHA-RHAMNOSIDASE (EUROFUNG)-RELATED"/>
    <property type="match status" value="1"/>
</dbReference>
<dbReference type="EMBL" id="BAABYW010000001">
    <property type="protein sequence ID" value="GAA6406888.1"/>
    <property type="molecule type" value="Genomic_DNA"/>
</dbReference>
<keyword evidence="7" id="KW-1185">Reference proteome</keyword>
<dbReference type="InterPro" id="IPR008928">
    <property type="entry name" value="6-hairpin_glycosidase_sf"/>
</dbReference>